<dbReference type="AlphaFoldDB" id="U5T6S5"/>
<dbReference type="Pfam" id="PF00903">
    <property type="entry name" value="Glyoxalase"/>
    <property type="match status" value="2"/>
</dbReference>
<dbReference type="InterPro" id="IPR052537">
    <property type="entry name" value="Extradiol_RC_dioxygenase"/>
</dbReference>
<reference evidence="2 3" key="1">
    <citation type="journal article" date="2013" name="BMC Genomics">
        <title>Genomes of "Spiribacter", a streamlined, successful halophilic bacterium.</title>
        <authorList>
            <person name="Lopez-Perez M."/>
            <person name="Ghai R."/>
            <person name="Leon M.J."/>
            <person name="Rodriguez-Olmos A."/>
            <person name="Copa-Patino J.L."/>
            <person name="Soliveri J."/>
            <person name="Sanchez-Porro C."/>
            <person name="Ventosa A."/>
            <person name="Rodriguez-Valera F."/>
        </authorList>
    </citation>
    <scope>NUCLEOTIDE SEQUENCE [LARGE SCALE GENOMIC DNA]</scope>
    <source>
        <strain evidence="2 3">UAH-SP71</strain>
    </source>
</reference>
<dbReference type="InterPro" id="IPR037523">
    <property type="entry name" value="VOC_core"/>
</dbReference>
<evidence type="ECO:0000313" key="2">
    <source>
        <dbReference type="EMBL" id="AGY92063.1"/>
    </source>
</evidence>
<keyword evidence="3" id="KW-1185">Reference proteome</keyword>
<dbReference type="PANTHER" id="PTHR36110:SF4">
    <property type="entry name" value="RING-CLEAVING DIOXYGENASE MHQA-RELATED"/>
    <property type="match status" value="1"/>
</dbReference>
<feature type="domain" description="VOC" evidence="1">
    <location>
        <begin position="143"/>
        <end position="260"/>
    </location>
</feature>
<dbReference type="KEGG" id="spiu:SPICUR_05440"/>
<dbReference type="STRING" id="1335757.SPICUR_05440"/>
<name>U5T6S5_9GAMM</name>
<dbReference type="HOGENOM" id="CLU_057821_0_0_6"/>
<dbReference type="RefSeq" id="WP_023366848.1">
    <property type="nucleotide sequence ID" value="NC_022664.1"/>
</dbReference>
<evidence type="ECO:0000313" key="3">
    <source>
        <dbReference type="Proteomes" id="UP000017640"/>
    </source>
</evidence>
<dbReference type="SUPFAM" id="SSF54593">
    <property type="entry name" value="Glyoxalase/Bleomycin resistance protein/Dihydroxybiphenyl dioxygenase"/>
    <property type="match status" value="1"/>
</dbReference>
<organism evidence="2 3">
    <name type="scientific">Spiribacter curvatus</name>
    <dbReference type="NCBI Taxonomy" id="1335757"/>
    <lineage>
        <taxon>Bacteria</taxon>
        <taxon>Pseudomonadati</taxon>
        <taxon>Pseudomonadota</taxon>
        <taxon>Gammaproteobacteria</taxon>
        <taxon>Chromatiales</taxon>
        <taxon>Ectothiorhodospiraceae</taxon>
        <taxon>Spiribacter</taxon>
    </lineage>
</organism>
<dbReference type="PANTHER" id="PTHR36110">
    <property type="entry name" value="RING-CLEAVING DIOXYGENASE MHQE-RELATED"/>
    <property type="match status" value="1"/>
</dbReference>
<proteinExistence type="predicted"/>
<gene>
    <name evidence="2" type="ORF">SPICUR_05440</name>
</gene>
<dbReference type="InterPro" id="IPR029068">
    <property type="entry name" value="Glyas_Bleomycin-R_OHBP_Dase"/>
</dbReference>
<dbReference type="EMBL" id="CP005990">
    <property type="protein sequence ID" value="AGY92063.1"/>
    <property type="molecule type" value="Genomic_DNA"/>
</dbReference>
<evidence type="ECO:0000259" key="1">
    <source>
        <dbReference type="PROSITE" id="PS51819"/>
    </source>
</evidence>
<dbReference type="Proteomes" id="UP000017640">
    <property type="component" value="Chromosome"/>
</dbReference>
<protein>
    <recommendedName>
        <fullName evidence="1">VOC domain-containing protein</fullName>
    </recommendedName>
</protein>
<accession>U5T6S5</accession>
<dbReference type="PATRIC" id="fig|1335757.3.peg.1059"/>
<dbReference type="eggNOG" id="COG0346">
    <property type="taxonomic scope" value="Bacteria"/>
</dbReference>
<dbReference type="OrthoDB" id="9795618at2"/>
<sequence length="302" mass="32687">MCLINGLHHITAVAADPQRNLDFYTDVLGLRLVKKTVNQDDPFTYHLYYGDARGGPGSTLTFFPFPGVPAGQPGRGQPIETRLAVASMALGEWREHLMAAGIAVRASTTGDQLSALHFTDPDGLPLALVGQAAGADAERTIQGLAGMSLSSHRPEATARVLTDLLGYTPMHADASGQWFQGQGERTLDQLQLLNDVAPGQAGYGTVHHVAFRVADRPALLEMLEQVQARQLPCSGEVDRYYFRSVYFREPGGMLFEIATDDPGFDVDEPVESLGSALKLAPVHEPMRATIEAQLPALVTRRL</sequence>
<dbReference type="Gene3D" id="3.10.180.10">
    <property type="entry name" value="2,3-Dihydroxybiphenyl 1,2-Dioxygenase, domain 1"/>
    <property type="match status" value="2"/>
</dbReference>
<dbReference type="PROSITE" id="PS51819">
    <property type="entry name" value="VOC"/>
    <property type="match status" value="2"/>
</dbReference>
<feature type="domain" description="VOC" evidence="1">
    <location>
        <begin position="6"/>
        <end position="131"/>
    </location>
</feature>
<dbReference type="InterPro" id="IPR004360">
    <property type="entry name" value="Glyas_Fos-R_dOase_dom"/>
</dbReference>